<feature type="compositionally biased region" description="Polar residues" evidence="5">
    <location>
        <begin position="542"/>
        <end position="554"/>
    </location>
</feature>
<dbReference type="Proteomes" id="UP000820818">
    <property type="component" value="Linkage Group LG7"/>
</dbReference>
<evidence type="ECO:0000259" key="7">
    <source>
        <dbReference type="PROSITE" id="PS50056"/>
    </source>
</evidence>
<dbReference type="AlphaFoldDB" id="A0AAD5PR80"/>
<dbReference type="PROSITE" id="PS50054">
    <property type="entry name" value="TYR_PHOSPHATASE_DUAL"/>
    <property type="match status" value="1"/>
</dbReference>
<proteinExistence type="inferred from homology"/>
<dbReference type="PANTHER" id="PTHR10159">
    <property type="entry name" value="DUAL SPECIFICITY PROTEIN PHOSPHATASE"/>
    <property type="match status" value="1"/>
</dbReference>
<evidence type="ECO:0000313" key="9">
    <source>
        <dbReference type="EMBL" id="KAI9556352.1"/>
    </source>
</evidence>
<keyword evidence="4" id="KW-0904">Protein phosphatase</keyword>
<evidence type="ECO:0000313" key="10">
    <source>
        <dbReference type="Proteomes" id="UP000820818"/>
    </source>
</evidence>
<evidence type="ECO:0000259" key="8">
    <source>
        <dbReference type="PROSITE" id="PS50206"/>
    </source>
</evidence>
<dbReference type="GO" id="GO:0005829">
    <property type="term" value="C:cytosol"/>
    <property type="evidence" value="ECO:0007669"/>
    <property type="project" value="TreeGrafter"/>
</dbReference>
<dbReference type="Gene3D" id="3.90.190.10">
    <property type="entry name" value="Protein tyrosine phosphatase superfamily"/>
    <property type="match status" value="1"/>
</dbReference>
<dbReference type="InterPro" id="IPR000387">
    <property type="entry name" value="Tyr_Pase_dom"/>
</dbReference>
<evidence type="ECO:0000256" key="1">
    <source>
        <dbReference type="ARBA" id="ARBA00008601"/>
    </source>
</evidence>
<dbReference type="GO" id="GO:0008330">
    <property type="term" value="F:protein tyrosine/threonine phosphatase activity"/>
    <property type="evidence" value="ECO:0007669"/>
    <property type="project" value="TreeGrafter"/>
</dbReference>
<feature type="domain" description="Tyrosine specific protein phosphatases" evidence="7">
    <location>
        <begin position="405"/>
        <end position="464"/>
    </location>
</feature>
<dbReference type="PANTHER" id="PTHR10159:SF528">
    <property type="entry name" value="PUCKERED, ISOFORM A"/>
    <property type="match status" value="1"/>
</dbReference>
<feature type="domain" description="Rhodanese" evidence="8">
    <location>
        <begin position="182"/>
        <end position="299"/>
    </location>
</feature>
<dbReference type="Gene3D" id="3.40.250.10">
    <property type="entry name" value="Rhodanese-like domain"/>
    <property type="match status" value="1"/>
</dbReference>
<dbReference type="PROSITE" id="PS00383">
    <property type="entry name" value="TYR_PHOSPHATASE_1"/>
    <property type="match status" value="1"/>
</dbReference>
<feature type="domain" description="Tyrosine-protein phosphatase" evidence="6">
    <location>
        <begin position="340"/>
        <end position="485"/>
    </location>
</feature>
<dbReference type="Pfam" id="PF00782">
    <property type="entry name" value="DSPc"/>
    <property type="match status" value="1"/>
</dbReference>
<organism evidence="9 10">
    <name type="scientific">Daphnia sinensis</name>
    <dbReference type="NCBI Taxonomy" id="1820382"/>
    <lineage>
        <taxon>Eukaryota</taxon>
        <taxon>Metazoa</taxon>
        <taxon>Ecdysozoa</taxon>
        <taxon>Arthropoda</taxon>
        <taxon>Crustacea</taxon>
        <taxon>Branchiopoda</taxon>
        <taxon>Diplostraca</taxon>
        <taxon>Cladocera</taxon>
        <taxon>Anomopoda</taxon>
        <taxon>Daphniidae</taxon>
        <taxon>Daphnia</taxon>
        <taxon>Daphnia similis group</taxon>
    </lineage>
</organism>
<dbReference type="InterPro" id="IPR020422">
    <property type="entry name" value="TYR_PHOSPHATASE_DUAL_dom"/>
</dbReference>
<dbReference type="PROSITE" id="PS50056">
    <property type="entry name" value="TYR_PHOSPHATASE_2"/>
    <property type="match status" value="1"/>
</dbReference>
<dbReference type="GO" id="GO:0017017">
    <property type="term" value="F:MAP kinase tyrosine/serine/threonine phosphatase activity"/>
    <property type="evidence" value="ECO:0007669"/>
    <property type="project" value="InterPro"/>
</dbReference>
<dbReference type="CDD" id="cd01446">
    <property type="entry name" value="DSP_MapKP"/>
    <property type="match status" value="1"/>
</dbReference>
<dbReference type="InterPro" id="IPR001763">
    <property type="entry name" value="Rhodanese-like_dom"/>
</dbReference>
<dbReference type="InterPro" id="IPR000340">
    <property type="entry name" value="Dual-sp_phosphatase_cat-dom"/>
</dbReference>
<dbReference type="EMBL" id="WJBH02000007">
    <property type="protein sequence ID" value="KAI9556352.1"/>
    <property type="molecule type" value="Genomic_DNA"/>
</dbReference>
<dbReference type="InterPro" id="IPR016130">
    <property type="entry name" value="Tyr_Pase_AS"/>
</dbReference>
<dbReference type="PRINTS" id="PR01764">
    <property type="entry name" value="MAPKPHPHTASE"/>
</dbReference>
<evidence type="ECO:0000256" key="2">
    <source>
        <dbReference type="ARBA" id="ARBA00013064"/>
    </source>
</evidence>
<dbReference type="SUPFAM" id="SSF52799">
    <property type="entry name" value="(Phosphotyrosine protein) phosphatases II"/>
    <property type="match status" value="1"/>
</dbReference>
<dbReference type="InterPro" id="IPR029021">
    <property type="entry name" value="Prot-tyrosine_phosphatase-like"/>
</dbReference>
<keyword evidence="10" id="KW-1185">Reference proteome</keyword>
<dbReference type="Pfam" id="PF00581">
    <property type="entry name" value="Rhodanese"/>
    <property type="match status" value="1"/>
</dbReference>
<name>A0AAD5PR80_9CRUS</name>
<evidence type="ECO:0000256" key="5">
    <source>
        <dbReference type="SAM" id="MobiDB-lite"/>
    </source>
</evidence>
<reference evidence="9 10" key="1">
    <citation type="submission" date="2022-05" db="EMBL/GenBank/DDBJ databases">
        <title>A multi-omics perspective on studying reproductive biology in Daphnia sinensis.</title>
        <authorList>
            <person name="Jia J."/>
        </authorList>
    </citation>
    <scope>NUCLEOTIDE SEQUENCE [LARGE SCALE GENOMIC DNA]</scope>
    <source>
        <strain evidence="9 10">WSL</strain>
    </source>
</reference>
<feature type="compositionally biased region" description="Low complexity" evidence="5">
    <location>
        <begin position="27"/>
        <end position="40"/>
    </location>
</feature>
<dbReference type="PROSITE" id="PS50206">
    <property type="entry name" value="RHODANESE_3"/>
    <property type="match status" value="1"/>
</dbReference>
<evidence type="ECO:0000256" key="3">
    <source>
        <dbReference type="ARBA" id="ARBA00022801"/>
    </source>
</evidence>
<evidence type="ECO:0000256" key="4">
    <source>
        <dbReference type="ARBA" id="ARBA00022912"/>
    </source>
</evidence>
<feature type="region of interest" description="Disordered" evidence="5">
    <location>
        <begin position="1"/>
        <end position="56"/>
    </location>
</feature>
<dbReference type="FunFam" id="3.90.190.10:FF:000028">
    <property type="entry name" value="Dual specificity phosphatase 10"/>
    <property type="match status" value="1"/>
</dbReference>
<accession>A0AAD5PR80</accession>
<gene>
    <name evidence="9" type="ORF">GHT06_018926</name>
</gene>
<dbReference type="EC" id="3.1.3.48" evidence="2"/>
<comment type="caution">
    <text evidence="9">The sequence shown here is derived from an EMBL/GenBank/DDBJ whole genome shotgun (WGS) entry which is preliminary data.</text>
</comment>
<evidence type="ECO:0000259" key="6">
    <source>
        <dbReference type="PROSITE" id="PS50054"/>
    </source>
</evidence>
<dbReference type="SUPFAM" id="SSF52821">
    <property type="entry name" value="Rhodanese/Cell cycle control phosphatase"/>
    <property type="match status" value="1"/>
</dbReference>
<protein>
    <recommendedName>
        <fullName evidence="2">protein-tyrosine-phosphatase</fullName>
        <ecNumber evidence="2">3.1.3.48</ecNumber>
    </recommendedName>
</protein>
<feature type="compositionally biased region" description="Low complexity" evidence="5">
    <location>
        <begin position="498"/>
        <end position="516"/>
    </location>
</feature>
<dbReference type="SMART" id="SM00195">
    <property type="entry name" value="DSPc"/>
    <property type="match status" value="1"/>
</dbReference>
<dbReference type="SMART" id="SM00450">
    <property type="entry name" value="RHOD"/>
    <property type="match status" value="1"/>
</dbReference>
<dbReference type="GO" id="GO:0033550">
    <property type="term" value="F:MAP kinase tyrosine phosphatase activity"/>
    <property type="evidence" value="ECO:0007669"/>
    <property type="project" value="TreeGrafter"/>
</dbReference>
<keyword evidence="3" id="KW-0378">Hydrolase</keyword>
<dbReference type="InterPro" id="IPR008343">
    <property type="entry name" value="MKP"/>
</dbReference>
<sequence>MLPEPTTRLERSHLRLTFNRSLSEPGSTASSSTSSSNSNSQDHHLQLPMSDQRQHQKRLYMQLQHHHNQVHLHQHSKACSSLGSSSQSSVSSCSTSSSICSIDKDELDEEQPLQPLVLLQQQQSPAKRCCLGLPLSVSLPSSPSSESSSLQRAVMAKRTRIYTADQLAAIKWSNSTPTSPTTGQPVVIVDCRPFMAYNASHVRGAINLNCSDRWNRKRLQTGRVSLADLATSPEGKDLLRRRTVKEVIVYDDGAVDCERLPPSSTLYIVLSALLDDHKEPLLLAGGHSEFQRRYPHLCESHQNISGGSTSSPLSTSSCCTTTTTAATSSVMAVSPDVDSHPTTQILPFLYLGNGRDACDLSKLDRLGISRVLNVTADLPCDEHILSRGILFKQLPAADSGQQNLRQYFDDAYQFIDAARCGSGSVLIHCHAGISRSPTIAIAYLMRHAHLSLVEAYTMVKQRRPIISPNLNFMGQLLEFEQGLRSDPSMAATSEQVNSLSSSSSSDVTPSSTSSLTNGDISPVTSCRHLRHLPPSRWAARDQSPSEMESSSCRV</sequence>
<comment type="similarity">
    <text evidence="1">Belongs to the protein-tyrosine phosphatase family. Non-receptor class dual specificity subfamily.</text>
</comment>
<dbReference type="InterPro" id="IPR036873">
    <property type="entry name" value="Rhodanese-like_dom_sf"/>
</dbReference>
<dbReference type="GO" id="GO:0043409">
    <property type="term" value="P:negative regulation of MAPK cascade"/>
    <property type="evidence" value="ECO:0007669"/>
    <property type="project" value="TreeGrafter"/>
</dbReference>
<feature type="region of interest" description="Disordered" evidence="5">
    <location>
        <begin position="487"/>
        <end position="554"/>
    </location>
</feature>